<proteinExistence type="predicted"/>
<gene>
    <name evidence="3" type="ordered locus">Mpe_A0558</name>
</gene>
<accession>A2SD81</accession>
<dbReference type="InterPro" id="IPR050817">
    <property type="entry name" value="DjlA_DnaK_co-chaperone"/>
</dbReference>
<dbReference type="RefSeq" id="WP_011828158.1">
    <property type="nucleotide sequence ID" value="NC_008825.1"/>
</dbReference>
<dbReference type="SUPFAM" id="SSF46565">
    <property type="entry name" value="Chaperone J-domain"/>
    <property type="match status" value="1"/>
</dbReference>
<feature type="transmembrane region" description="Helical" evidence="1">
    <location>
        <begin position="125"/>
        <end position="147"/>
    </location>
</feature>
<dbReference type="STRING" id="420662.Mpe_A0558"/>
<sequence>MRRPKIPHYYGRLKVAPDAPPEVIRAAYKALVQKYHPDRHHGSVRHELVLTALNKAQDVLLDPDRRAAHDQWIRREEIRLGYRDPEDQPGPGLRVRLQLLASGVREGGLSFGEAWLTYLTGAQRLAVGAVGVVALGLGLGGLVVMLMPHDDVLSGLTSPAGLHKSLSAAEGAASAPN</sequence>
<evidence type="ECO:0000313" key="4">
    <source>
        <dbReference type="Proteomes" id="UP000000366"/>
    </source>
</evidence>
<dbReference type="HOGENOM" id="CLU_1516197_0_0_4"/>
<dbReference type="Proteomes" id="UP000000366">
    <property type="component" value="Chromosome"/>
</dbReference>
<reference evidence="3 4" key="1">
    <citation type="journal article" date="2007" name="J. Bacteriol.">
        <title>Whole-genome analysis of the methyl tert-butyl ether-degrading beta-proteobacterium Methylibium petroleiphilum PM1.</title>
        <authorList>
            <person name="Kane S.R."/>
            <person name="Chakicherla A.Y."/>
            <person name="Chain P.S.G."/>
            <person name="Schmidt R."/>
            <person name="Shin M.W."/>
            <person name="Legler T.C."/>
            <person name="Scow K.M."/>
            <person name="Larimer F.W."/>
            <person name="Lucas S.M."/>
            <person name="Richardson P.M."/>
            <person name="Hristova K.R."/>
        </authorList>
    </citation>
    <scope>NUCLEOTIDE SEQUENCE [LARGE SCALE GENOMIC DNA]</scope>
    <source>
        <strain evidence="4">ATCC BAA-1232 / LMG 22953 / PM1</strain>
    </source>
</reference>
<keyword evidence="4" id="KW-1185">Reference proteome</keyword>
<dbReference type="CDD" id="cd06257">
    <property type="entry name" value="DnaJ"/>
    <property type="match status" value="1"/>
</dbReference>
<keyword evidence="1" id="KW-0472">Membrane</keyword>
<name>A2SD81_METPP</name>
<organism evidence="3 4">
    <name type="scientific">Methylibium petroleiphilum (strain ATCC BAA-1232 / LMG 22953 / PM1)</name>
    <dbReference type="NCBI Taxonomy" id="420662"/>
    <lineage>
        <taxon>Bacteria</taxon>
        <taxon>Pseudomonadati</taxon>
        <taxon>Pseudomonadota</taxon>
        <taxon>Betaproteobacteria</taxon>
        <taxon>Burkholderiales</taxon>
        <taxon>Sphaerotilaceae</taxon>
        <taxon>Methylibium</taxon>
    </lineage>
</organism>
<dbReference type="AlphaFoldDB" id="A2SD81"/>
<evidence type="ECO:0000256" key="1">
    <source>
        <dbReference type="SAM" id="Phobius"/>
    </source>
</evidence>
<evidence type="ECO:0000259" key="2">
    <source>
        <dbReference type="PROSITE" id="PS50076"/>
    </source>
</evidence>
<dbReference type="PROSITE" id="PS50076">
    <property type="entry name" value="DNAJ_2"/>
    <property type="match status" value="1"/>
</dbReference>
<dbReference type="Pfam" id="PF00226">
    <property type="entry name" value="DnaJ"/>
    <property type="match status" value="1"/>
</dbReference>
<dbReference type="PANTHER" id="PTHR24074">
    <property type="entry name" value="CO-CHAPERONE PROTEIN DJLA"/>
    <property type="match status" value="1"/>
</dbReference>
<evidence type="ECO:0000313" key="3">
    <source>
        <dbReference type="EMBL" id="ABM93520.1"/>
    </source>
</evidence>
<protein>
    <submittedName>
        <fullName evidence="3">DnaJ-class molecular chaperone</fullName>
    </submittedName>
</protein>
<dbReference type="KEGG" id="mpt:Mpe_A0558"/>
<feature type="domain" description="J" evidence="2">
    <location>
        <begin position="8"/>
        <end position="73"/>
    </location>
</feature>
<keyword evidence="1" id="KW-0812">Transmembrane</keyword>
<dbReference type="EMBL" id="CP000555">
    <property type="protein sequence ID" value="ABM93520.1"/>
    <property type="molecule type" value="Genomic_DNA"/>
</dbReference>
<keyword evidence="1" id="KW-1133">Transmembrane helix</keyword>
<dbReference type="InterPro" id="IPR036869">
    <property type="entry name" value="J_dom_sf"/>
</dbReference>
<dbReference type="eggNOG" id="COG0484">
    <property type="taxonomic scope" value="Bacteria"/>
</dbReference>
<dbReference type="Gene3D" id="1.10.287.110">
    <property type="entry name" value="DnaJ domain"/>
    <property type="match status" value="1"/>
</dbReference>
<dbReference type="PRINTS" id="PR00625">
    <property type="entry name" value="JDOMAIN"/>
</dbReference>
<dbReference type="InterPro" id="IPR001623">
    <property type="entry name" value="DnaJ_domain"/>
</dbReference>
<dbReference type="SMART" id="SM00271">
    <property type="entry name" value="DnaJ"/>
    <property type="match status" value="1"/>
</dbReference>